<dbReference type="AlphaFoldDB" id="A0A072U796"/>
<reference evidence="3" key="3">
    <citation type="submission" date="2015-04" db="UniProtKB">
        <authorList>
            <consortium name="EnsemblPlants"/>
        </authorList>
    </citation>
    <scope>IDENTIFICATION</scope>
    <source>
        <strain evidence="3">cv. Jemalong A17</strain>
    </source>
</reference>
<dbReference type="STRING" id="3880.A0A072U796"/>
<evidence type="ECO:0000256" key="1">
    <source>
        <dbReference type="SAM" id="MobiDB-lite"/>
    </source>
</evidence>
<gene>
    <name evidence="2" type="ordered locus">MTR_6g027530</name>
</gene>
<name>A0A072U796_MEDTR</name>
<evidence type="ECO:0000313" key="2">
    <source>
        <dbReference type="EMBL" id="KEH25547.1"/>
    </source>
</evidence>
<dbReference type="HOGENOM" id="CLU_728388_0_0_1"/>
<feature type="compositionally biased region" description="Acidic residues" evidence="1">
    <location>
        <begin position="362"/>
        <end position="373"/>
    </location>
</feature>
<organism evidence="2 4">
    <name type="scientific">Medicago truncatula</name>
    <name type="common">Barrel medic</name>
    <name type="synonym">Medicago tribuloides</name>
    <dbReference type="NCBI Taxonomy" id="3880"/>
    <lineage>
        <taxon>Eukaryota</taxon>
        <taxon>Viridiplantae</taxon>
        <taxon>Streptophyta</taxon>
        <taxon>Embryophyta</taxon>
        <taxon>Tracheophyta</taxon>
        <taxon>Spermatophyta</taxon>
        <taxon>Magnoliopsida</taxon>
        <taxon>eudicotyledons</taxon>
        <taxon>Gunneridae</taxon>
        <taxon>Pentapetalae</taxon>
        <taxon>rosids</taxon>
        <taxon>fabids</taxon>
        <taxon>Fabales</taxon>
        <taxon>Fabaceae</taxon>
        <taxon>Papilionoideae</taxon>
        <taxon>50 kb inversion clade</taxon>
        <taxon>NPAAA clade</taxon>
        <taxon>Hologalegina</taxon>
        <taxon>IRL clade</taxon>
        <taxon>Trifolieae</taxon>
        <taxon>Medicago</taxon>
    </lineage>
</organism>
<reference evidence="2 4" key="2">
    <citation type="journal article" date="2014" name="BMC Genomics">
        <title>An improved genome release (version Mt4.0) for the model legume Medicago truncatula.</title>
        <authorList>
            <person name="Tang H."/>
            <person name="Krishnakumar V."/>
            <person name="Bidwell S."/>
            <person name="Rosen B."/>
            <person name="Chan A."/>
            <person name="Zhou S."/>
            <person name="Gentzbittel L."/>
            <person name="Childs K.L."/>
            <person name="Yandell M."/>
            <person name="Gundlach H."/>
            <person name="Mayer K.F."/>
            <person name="Schwartz D.C."/>
            <person name="Town C.D."/>
        </authorList>
    </citation>
    <scope>GENOME REANNOTATION</scope>
    <source>
        <strain evidence="2">A17</strain>
        <strain evidence="3 4">cv. Jemalong A17</strain>
    </source>
</reference>
<feature type="region of interest" description="Disordered" evidence="1">
    <location>
        <begin position="353"/>
        <end position="374"/>
    </location>
</feature>
<dbReference type="EnsemblPlants" id="KEH25547">
    <property type="protein sequence ID" value="KEH25547"/>
    <property type="gene ID" value="MTR_6g027530"/>
</dbReference>
<reference evidence="2 4" key="1">
    <citation type="journal article" date="2011" name="Nature">
        <title>The Medicago genome provides insight into the evolution of rhizobial symbioses.</title>
        <authorList>
            <person name="Young N.D."/>
            <person name="Debelle F."/>
            <person name="Oldroyd G.E."/>
            <person name="Geurts R."/>
            <person name="Cannon S.B."/>
            <person name="Udvardi M.K."/>
            <person name="Benedito V.A."/>
            <person name="Mayer K.F."/>
            <person name="Gouzy J."/>
            <person name="Schoof H."/>
            <person name="Van de Peer Y."/>
            <person name="Proost S."/>
            <person name="Cook D.R."/>
            <person name="Meyers B.C."/>
            <person name="Spannagl M."/>
            <person name="Cheung F."/>
            <person name="De Mita S."/>
            <person name="Krishnakumar V."/>
            <person name="Gundlach H."/>
            <person name="Zhou S."/>
            <person name="Mudge J."/>
            <person name="Bharti A.K."/>
            <person name="Murray J.D."/>
            <person name="Naoumkina M.A."/>
            <person name="Rosen B."/>
            <person name="Silverstein K.A."/>
            <person name="Tang H."/>
            <person name="Rombauts S."/>
            <person name="Zhao P.X."/>
            <person name="Zhou P."/>
            <person name="Barbe V."/>
            <person name="Bardou P."/>
            <person name="Bechner M."/>
            <person name="Bellec A."/>
            <person name="Berger A."/>
            <person name="Berges H."/>
            <person name="Bidwell S."/>
            <person name="Bisseling T."/>
            <person name="Choisne N."/>
            <person name="Couloux A."/>
            <person name="Denny R."/>
            <person name="Deshpande S."/>
            <person name="Dai X."/>
            <person name="Doyle J.J."/>
            <person name="Dudez A.M."/>
            <person name="Farmer A.D."/>
            <person name="Fouteau S."/>
            <person name="Franken C."/>
            <person name="Gibelin C."/>
            <person name="Gish J."/>
            <person name="Goldstein S."/>
            <person name="Gonzalez A.J."/>
            <person name="Green P.J."/>
            <person name="Hallab A."/>
            <person name="Hartog M."/>
            <person name="Hua A."/>
            <person name="Humphray S.J."/>
            <person name="Jeong D.H."/>
            <person name="Jing Y."/>
            <person name="Jocker A."/>
            <person name="Kenton S.M."/>
            <person name="Kim D.J."/>
            <person name="Klee K."/>
            <person name="Lai H."/>
            <person name="Lang C."/>
            <person name="Lin S."/>
            <person name="Macmil S.L."/>
            <person name="Magdelenat G."/>
            <person name="Matthews L."/>
            <person name="McCorrison J."/>
            <person name="Monaghan E.L."/>
            <person name="Mun J.H."/>
            <person name="Najar F.Z."/>
            <person name="Nicholson C."/>
            <person name="Noirot C."/>
            <person name="O'Bleness M."/>
            <person name="Paule C.R."/>
            <person name="Poulain J."/>
            <person name="Prion F."/>
            <person name="Qin B."/>
            <person name="Qu C."/>
            <person name="Retzel E.F."/>
            <person name="Riddle C."/>
            <person name="Sallet E."/>
            <person name="Samain S."/>
            <person name="Samson N."/>
            <person name="Sanders I."/>
            <person name="Saurat O."/>
            <person name="Scarpelli C."/>
            <person name="Schiex T."/>
            <person name="Segurens B."/>
            <person name="Severin A.J."/>
            <person name="Sherrier D.J."/>
            <person name="Shi R."/>
            <person name="Sims S."/>
            <person name="Singer S.R."/>
            <person name="Sinharoy S."/>
            <person name="Sterck L."/>
            <person name="Viollet A."/>
            <person name="Wang B.B."/>
            <person name="Wang K."/>
            <person name="Wang M."/>
            <person name="Wang X."/>
            <person name="Warfsmann J."/>
            <person name="Weissenbach J."/>
            <person name="White D.D."/>
            <person name="White J.D."/>
            <person name="Wiley G.B."/>
            <person name="Wincker P."/>
            <person name="Xing Y."/>
            <person name="Yang L."/>
            <person name="Yao Z."/>
            <person name="Ying F."/>
            <person name="Zhai J."/>
            <person name="Zhou L."/>
            <person name="Zuber A."/>
            <person name="Denarie J."/>
            <person name="Dixon R.A."/>
            <person name="May G.D."/>
            <person name="Schwartz D.C."/>
            <person name="Rogers J."/>
            <person name="Quetier F."/>
            <person name="Town C.D."/>
            <person name="Roe B.A."/>
        </authorList>
    </citation>
    <scope>NUCLEOTIDE SEQUENCE [LARGE SCALE GENOMIC DNA]</scope>
    <source>
        <strain evidence="2">A17</strain>
        <strain evidence="3 4">cv. Jemalong A17</strain>
    </source>
</reference>
<protein>
    <submittedName>
        <fullName evidence="2 3">Uncharacterized protein</fullName>
    </submittedName>
</protein>
<sequence>MQQRLQNHNLMGVNNFSQGRYHMNNNVDNATLSIRNFSFSANDTTSFITAARYGRVLPLDLSVTSSPQQHVSSPNTTLLYSYHTNFARNSSSNVVGSHFANDTTSFIAATRYGRALPLGSSVTSSQQQHMSSPNTTLLSSCHANMARNSSSNFVGSHSANDTTPFITATRYGRALPLGSSVTNSPQQHMSSPNTTLLSSNHANLARNSSSNVVGSQGYANWSRNASRPIFQNQRNFRYLPYREGSNRRNNSFLFNNFNLRPSGNTNRFHSLNDGSIPSATPPPFYPINNNNLNMFLSSGNANQDATRDTSTSHRVFHIRDSEARNRSMTPLENGFEALQTEKKELLLFKDDKNTIPTSPMTEGDDANENDDEHLDLRLYF</sequence>
<evidence type="ECO:0000313" key="3">
    <source>
        <dbReference type="EnsemblPlants" id="KEH25547"/>
    </source>
</evidence>
<accession>A0A072U796</accession>
<evidence type="ECO:0000313" key="4">
    <source>
        <dbReference type="Proteomes" id="UP000002051"/>
    </source>
</evidence>
<proteinExistence type="predicted"/>
<keyword evidence="4" id="KW-1185">Reference proteome</keyword>
<dbReference type="Proteomes" id="UP000002051">
    <property type="component" value="Chromosome 6"/>
</dbReference>
<dbReference type="EMBL" id="CM001222">
    <property type="protein sequence ID" value="KEH25547.1"/>
    <property type="molecule type" value="Genomic_DNA"/>
</dbReference>